<dbReference type="PANTHER" id="PTHR46333:SF2">
    <property type="entry name" value="CYTOKINESIS PROTEIN 3"/>
    <property type="match status" value="1"/>
</dbReference>
<protein>
    <submittedName>
        <fullName evidence="2">Transglutaminase superfamily protein</fullName>
    </submittedName>
</protein>
<dbReference type="Proteomes" id="UP000295184">
    <property type="component" value="Unassembled WGS sequence"/>
</dbReference>
<dbReference type="STRING" id="1650663.GCA_001486665_02193"/>
<reference evidence="2 3" key="1">
    <citation type="submission" date="2019-03" db="EMBL/GenBank/DDBJ databases">
        <title>Genomic Encyclopedia of Type Strains, Phase IV (KMG-IV): sequencing the most valuable type-strain genomes for metagenomic binning, comparative biology and taxonomic classification.</title>
        <authorList>
            <person name="Goeker M."/>
        </authorList>
    </citation>
    <scope>NUCLEOTIDE SEQUENCE [LARGE SCALE GENOMIC DNA]</scope>
    <source>
        <strain evidence="2 3">DSM 100451</strain>
    </source>
</reference>
<accession>A0A4R1QLL0</accession>
<dbReference type="Pfam" id="PF01841">
    <property type="entry name" value="Transglut_core"/>
    <property type="match status" value="1"/>
</dbReference>
<comment type="caution">
    <text evidence="2">The sequence shown here is derived from an EMBL/GenBank/DDBJ whole genome shotgun (WGS) entry which is preliminary data.</text>
</comment>
<dbReference type="OrthoDB" id="9788327at2"/>
<dbReference type="InterPro" id="IPR052557">
    <property type="entry name" value="CAP/Cytokinesis_protein"/>
</dbReference>
<sequence>MESYYYNQLGKSGQAAYHAMLTGLRAMAPAFPVPRLEPGQLSEIFLKLRLDHPEIFYAVRFTYRYYPQASSVEMVPEYLFEKSKIQEHQKAMAARVQKLTRPAMNMSEREKEQFVHDFICRNVRYDKLKKPYSHEIIGPLGQGVGVCEGIAKTVKALCDALGVWCMVALSEANPEQGVKYRHAWNIVKLDGVYYHLDATFDNTLGKAGPIRYDYFNLSDEKLLRDHEPLLYPAPACTADDRFYYREKKLSFTKLEDVEKRTAQAIRKNQPLIFHWRGGPLTRSTVAELTATLETAARRKELHPRIGLNWPQAVFQVSFVSQNPEQELTEEQANEGETL</sequence>
<proteinExistence type="predicted"/>
<feature type="domain" description="Transglutaminase-like" evidence="1">
    <location>
        <begin position="139"/>
        <end position="200"/>
    </location>
</feature>
<dbReference type="AlphaFoldDB" id="A0A4R1QLL0"/>
<dbReference type="SUPFAM" id="SSF54001">
    <property type="entry name" value="Cysteine proteinases"/>
    <property type="match status" value="1"/>
</dbReference>
<evidence type="ECO:0000313" key="3">
    <source>
        <dbReference type="Proteomes" id="UP000295184"/>
    </source>
</evidence>
<name>A0A4R1QLL0_9FIRM</name>
<dbReference type="Gene3D" id="3.10.620.30">
    <property type="match status" value="1"/>
</dbReference>
<dbReference type="SMART" id="SM00460">
    <property type="entry name" value="TGc"/>
    <property type="match status" value="1"/>
</dbReference>
<dbReference type="PANTHER" id="PTHR46333">
    <property type="entry name" value="CYTOKINESIS PROTEIN 3"/>
    <property type="match status" value="1"/>
</dbReference>
<evidence type="ECO:0000259" key="1">
    <source>
        <dbReference type="SMART" id="SM00460"/>
    </source>
</evidence>
<dbReference type="GO" id="GO:0005737">
    <property type="term" value="C:cytoplasm"/>
    <property type="evidence" value="ECO:0007669"/>
    <property type="project" value="TreeGrafter"/>
</dbReference>
<evidence type="ECO:0000313" key="2">
    <source>
        <dbReference type="EMBL" id="TCL47292.1"/>
    </source>
</evidence>
<dbReference type="RefSeq" id="WP_058965329.1">
    <property type="nucleotide sequence ID" value="NZ_CABKVM010000017.1"/>
</dbReference>
<dbReference type="InterPro" id="IPR002931">
    <property type="entry name" value="Transglutaminase-like"/>
</dbReference>
<dbReference type="InterPro" id="IPR038765">
    <property type="entry name" value="Papain-like_cys_pep_sf"/>
</dbReference>
<organism evidence="2 3">
    <name type="scientific">Allofournierella massiliensis</name>
    <dbReference type="NCBI Taxonomy" id="1650663"/>
    <lineage>
        <taxon>Bacteria</taxon>
        <taxon>Bacillati</taxon>
        <taxon>Bacillota</taxon>
        <taxon>Clostridia</taxon>
        <taxon>Eubacteriales</taxon>
        <taxon>Oscillospiraceae</taxon>
        <taxon>Allofournierella</taxon>
    </lineage>
</organism>
<gene>
    <name evidence="2" type="ORF">EDD77_1643</name>
</gene>
<dbReference type="EMBL" id="SLUM01000064">
    <property type="protein sequence ID" value="TCL47292.1"/>
    <property type="molecule type" value="Genomic_DNA"/>
</dbReference>